<protein>
    <submittedName>
        <fullName evidence="2">Ankyrin repeat and SAM domain-containing protein 3</fullName>
    </submittedName>
</protein>
<reference evidence="2" key="1">
    <citation type="submission" date="2020-07" db="EMBL/GenBank/DDBJ databases">
        <title>The High-quality genome of the commercially important snow crab, Chionoecetes opilio.</title>
        <authorList>
            <person name="Jeong J.-H."/>
            <person name="Ryu S."/>
        </authorList>
    </citation>
    <scope>NUCLEOTIDE SEQUENCE</scope>
    <source>
        <strain evidence="2">MADBK_172401_WGS</strain>
        <tissue evidence="2">Digestive gland</tissue>
    </source>
</reference>
<evidence type="ECO:0000313" key="3">
    <source>
        <dbReference type="Proteomes" id="UP000770661"/>
    </source>
</evidence>
<dbReference type="OrthoDB" id="6338611at2759"/>
<dbReference type="EMBL" id="JACEEZ010015751">
    <property type="protein sequence ID" value="KAG0718613.1"/>
    <property type="molecule type" value="Genomic_DNA"/>
</dbReference>
<dbReference type="AlphaFoldDB" id="A0A8J4Y072"/>
<comment type="caution">
    <text evidence="2">The sequence shown here is derived from an EMBL/GenBank/DDBJ whole genome shotgun (WGS) entry which is preliminary data.</text>
</comment>
<accession>A0A8J4Y072</accession>
<evidence type="ECO:0000256" key="1">
    <source>
        <dbReference type="SAM" id="MobiDB-lite"/>
    </source>
</evidence>
<evidence type="ECO:0000313" key="2">
    <source>
        <dbReference type="EMBL" id="KAG0718613.1"/>
    </source>
</evidence>
<feature type="region of interest" description="Disordered" evidence="1">
    <location>
        <begin position="1"/>
        <end position="21"/>
    </location>
</feature>
<dbReference type="Proteomes" id="UP000770661">
    <property type="component" value="Unassembled WGS sequence"/>
</dbReference>
<keyword evidence="3" id="KW-1185">Reference proteome</keyword>
<proteinExistence type="predicted"/>
<feature type="compositionally biased region" description="Basic and acidic residues" evidence="1">
    <location>
        <begin position="151"/>
        <end position="167"/>
    </location>
</feature>
<sequence>MVEVLLGAGAQRPPPNTRPHRMPRWLRMLASRPLRAPSPAALYKGFAQEAVFGGGIPQPTATNVGGGITAASRSVLRNDNASLFTASVQPTDLGHSDGSNRVKFLHAMFREQDVDLQVFLTLTDPGPTRSVGSRYYKALYCGQSLREHHHADSNVNRFHDKPQDSRKLGPRRKMTSADARWHANAPLRALWSGAYPTSWKLEMQELGVKLTHDCKALEQQSMVSQESDLRSVTEEWVVEARGRLHQCYQHACLLTKQVSAVRHCLSYLSAQVGLIPPSLGQPSVISTALDL</sequence>
<gene>
    <name evidence="2" type="primary">Anks3_2</name>
    <name evidence="2" type="ORF">GWK47_052093</name>
</gene>
<name>A0A8J4Y072_CHIOP</name>
<feature type="region of interest" description="Disordered" evidence="1">
    <location>
        <begin position="151"/>
        <end position="171"/>
    </location>
</feature>
<organism evidence="2 3">
    <name type="scientific">Chionoecetes opilio</name>
    <name type="common">Atlantic snow crab</name>
    <name type="synonym">Cancer opilio</name>
    <dbReference type="NCBI Taxonomy" id="41210"/>
    <lineage>
        <taxon>Eukaryota</taxon>
        <taxon>Metazoa</taxon>
        <taxon>Ecdysozoa</taxon>
        <taxon>Arthropoda</taxon>
        <taxon>Crustacea</taxon>
        <taxon>Multicrustacea</taxon>
        <taxon>Malacostraca</taxon>
        <taxon>Eumalacostraca</taxon>
        <taxon>Eucarida</taxon>
        <taxon>Decapoda</taxon>
        <taxon>Pleocyemata</taxon>
        <taxon>Brachyura</taxon>
        <taxon>Eubrachyura</taxon>
        <taxon>Majoidea</taxon>
        <taxon>Majidae</taxon>
        <taxon>Chionoecetes</taxon>
    </lineage>
</organism>